<evidence type="ECO:0000256" key="1">
    <source>
        <dbReference type="ARBA" id="ARBA00004571"/>
    </source>
</evidence>
<evidence type="ECO:0000256" key="4">
    <source>
        <dbReference type="ARBA" id="ARBA00022496"/>
    </source>
</evidence>
<dbReference type="InterPro" id="IPR023997">
    <property type="entry name" value="TonB-dep_OMP_SusC/RagA_CS"/>
</dbReference>
<evidence type="ECO:0000256" key="10">
    <source>
        <dbReference type="PROSITE-ProRule" id="PRU01360"/>
    </source>
</evidence>
<dbReference type="InterPro" id="IPR023996">
    <property type="entry name" value="TonB-dep_OMP_SusC/RagA"/>
</dbReference>
<dbReference type="InterPro" id="IPR037066">
    <property type="entry name" value="Plug_dom_sf"/>
</dbReference>
<proteinExistence type="inferred from homology"/>
<gene>
    <name evidence="15" type="ORF">SAMN02745131_00618</name>
</gene>
<dbReference type="InterPro" id="IPR039426">
    <property type="entry name" value="TonB-dep_rcpt-like"/>
</dbReference>
<dbReference type="GO" id="GO:0006826">
    <property type="term" value="P:iron ion transport"/>
    <property type="evidence" value="ECO:0007669"/>
    <property type="project" value="UniProtKB-KW"/>
</dbReference>
<dbReference type="OrthoDB" id="9768177at2"/>
<evidence type="ECO:0000256" key="6">
    <source>
        <dbReference type="ARBA" id="ARBA00023004"/>
    </source>
</evidence>
<keyword evidence="3 10" id="KW-1134">Transmembrane beta strand</keyword>
<dbReference type="Gene3D" id="2.170.130.10">
    <property type="entry name" value="TonB-dependent receptor, plug domain"/>
    <property type="match status" value="1"/>
</dbReference>
<dbReference type="Gene3D" id="2.60.40.1120">
    <property type="entry name" value="Carboxypeptidase-like, regulatory domain"/>
    <property type="match status" value="1"/>
</dbReference>
<dbReference type="STRING" id="1121884.SAMN02745131_00618"/>
<dbReference type="SUPFAM" id="SSF49464">
    <property type="entry name" value="Carboxypeptidase regulatory domain-like"/>
    <property type="match status" value="1"/>
</dbReference>
<dbReference type="InterPro" id="IPR000531">
    <property type="entry name" value="Beta-barrel_TonB"/>
</dbReference>
<keyword evidence="5 10" id="KW-0812">Transmembrane</keyword>
<keyword evidence="2 10" id="KW-0813">Transport</keyword>
<accession>A0A1M4UDY0</accession>
<organism evidence="15 16">
    <name type="scientific">Flavisolibacter ginsengisoli DSM 18119</name>
    <dbReference type="NCBI Taxonomy" id="1121884"/>
    <lineage>
        <taxon>Bacteria</taxon>
        <taxon>Pseudomonadati</taxon>
        <taxon>Bacteroidota</taxon>
        <taxon>Chitinophagia</taxon>
        <taxon>Chitinophagales</taxon>
        <taxon>Chitinophagaceae</taxon>
        <taxon>Flavisolibacter</taxon>
    </lineage>
</organism>
<evidence type="ECO:0000313" key="16">
    <source>
        <dbReference type="Proteomes" id="UP000184048"/>
    </source>
</evidence>
<evidence type="ECO:0000256" key="9">
    <source>
        <dbReference type="ARBA" id="ARBA00023237"/>
    </source>
</evidence>
<keyword evidence="6" id="KW-0408">Iron</keyword>
<evidence type="ECO:0000256" key="5">
    <source>
        <dbReference type="ARBA" id="ARBA00022692"/>
    </source>
</evidence>
<dbReference type="SUPFAM" id="SSF56935">
    <property type="entry name" value="Porins"/>
    <property type="match status" value="1"/>
</dbReference>
<dbReference type="Pfam" id="PF00593">
    <property type="entry name" value="TonB_dep_Rec_b-barrel"/>
    <property type="match status" value="1"/>
</dbReference>
<evidence type="ECO:0000313" key="15">
    <source>
        <dbReference type="EMBL" id="SHE54959.1"/>
    </source>
</evidence>
<evidence type="ECO:0000256" key="3">
    <source>
        <dbReference type="ARBA" id="ARBA00022452"/>
    </source>
</evidence>
<dbReference type="Gene3D" id="2.40.170.20">
    <property type="entry name" value="TonB-dependent receptor, beta-barrel domain"/>
    <property type="match status" value="1"/>
</dbReference>
<dbReference type="GO" id="GO:0009279">
    <property type="term" value="C:cell outer membrane"/>
    <property type="evidence" value="ECO:0007669"/>
    <property type="project" value="UniProtKB-SubCell"/>
</dbReference>
<keyword evidence="8 10" id="KW-0472">Membrane</keyword>
<evidence type="ECO:0000259" key="13">
    <source>
        <dbReference type="Pfam" id="PF07660"/>
    </source>
</evidence>
<feature type="domain" description="TonB-dependent receptor plug" evidence="14">
    <location>
        <begin position="231"/>
        <end position="336"/>
    </location>
</feature>
<dbReference type="EMBL" id="FQUU01000002">
    <property type="protein sequence ID" value="SHE54959.1"/>
    <property type="molecule type" value="Genomic_DNA"/>
</dbReference>
<evidence type="ECO:0000259" key="12">
    <source>
        <dbReference type="Pfam" id="PF00593"/>
    </source>
</evidence>
<evidence type="ECO:0000256" key="11">
    <source>
        <dbReference type="RuleBase" id="RU003357"/>
    </source>
</evidence>
<dbReference type="Pfam" id="PF07660">
    <property type="entry name" value="STN"/>
    <property type="match status" value="1"/>
</dbReference>
<evidence type="ECO:0000256" key="7">
    <source>
        <dbReference type="ARBA" id="ARBA00023077"/>
    </source>
</evidence>
<sequence length="1145" mass="126156">MLFSPILKSSHQGEVSSAKYLLPGVLLITLFLYGMQVSGKNTGIPINLSEKNVPLQKVFKEIQKQTGYDFLCTYELLEKAGKVTVQVKNATLEQALEICLKGTDLTYLILDKTVVIKQRVKSPNVVAAVDENLPPPIDISGKVTDDQGNPLAGASVKVKGTNIGTTTDANGLFTLKNVNENAAIEISFVGFQPQTVTAKENGLMNIILVKSENKLDDVQIVLVGYQARRRSDLSGAVSVVNVGGMAKLPVLSVDQALQGKAPGVRITQNTGQPGDGVVVRIRGVGTINDNNPLFIIDGVPTKDGINFLSPNDIESLVVLKDASSAAIYGARASNGVILVTTKAGKRGTPQFNYSGYAGVQMHGDLPKMLNTKQYVEIYNEAVNNDNAEITNPALKRKLIPADMPMANTDWLDEIFRTAPIQNHQLSVSGGNEKALYYISGNYSKQNGIILNSWYERYSLLSKLNLNLTDRLTLSNSINLSYSDKNRIGSSGDGYGGNGGSVVRYALFRTPAIPVYDSAGVYSDLPIYPNFFGDGYNPVALANKTDNKEKQYRVFTNLNAEYKITNNIRFRTDAGLDAIITNNKRFDENYGTNLRVNSPNRLSQSTATNFNLVWNNTIRYNKVYNAVHNVNFVVGTEAIANKTNIHGGSDNTFPDQIPSLRYLNNGLSLSKTVFEGQQEWSLFSLFGNINYSYKNKYLFSVNARRDGSSRFGADNKYGNFYSGSFGWNIHNEAWAQNLLPVFSKIKLRGSYGQLGNQDIGNYAFASIIGRGYNAVFGETPTSNPGYTVSTRGNDKVKWESSTQADAGLDLSIWQDKLSLIVDYFVKRTSDMLIPIPLPLIGGSASTPFVNAGEVENRGLEVEVNYANNSNKLKYNININAATLSNKVLSLSNGEPIPGGRIDNGIYATLTTVGQPIGSFYLYQMDGIFQDQAEIISSAYQGNNIRPGDVKFKDVNGDGFINEKDRTFLGSAIPKYTYGFTGNLQYSNFDLSVFFQGAYGNKLYLQVNQDIEGFYRAFNVTQRVYDERWTGQGSSNTMPRVSWLGSANNKTPSSRFLEDGSYLRLKNLQIGYNIPQKLVNRWRIKNLRIYVTGQNLWTLTKYTGLDPEMNTSDNLNAEKYRGDVAAGIDWGTYPSARSFIAGINLNF</sequence>
<dbReference type="InterPro" id="IPR036942">
    <property type="entry name" value="Beta-barrel_TonB_sf"/>
</dbReference>
<feature type="domain" description="Secretin/TonB short N-terminal" evidence="13">
    <location>
        <begin position="80"/>
        <end position="117"/>
    </location>
</feature>
<dbReference type="InterPro" id="IPR011662">
    <property type="entry name" value="Secretin/TonB_short_N"/>
</dbReference>
<dbReference type="Pfam" id="PF07715">
    <property type="entry name" value="Plug"/>
    <property type="match status" value="1"/>
</dbReference>
<dbReference type="RefSeq" id="WP_072833769.1">
    <property type="nucleotide sequence ID" value="NZ_FQUU01000002.1"/>
</dbReference>
<keyword evidence="16" id="KW-1185">Reference proteome</keyword>
<dbReference type="NCBIfam" id="TIGR04056">
    <property type="entry name" value="OMP_RagA_SusC"/>
    <property type="match status" value="1"/>
</dbReference>
<evidence type="ECO:0000259" key="14">
    <source>
        <dbReference type="Pfam" id="PF07715"/>
    </source>
</evidence>
<comment type="subcellular location">
    <subcellularLocation>
        <location evidence="1 10">Cell outer membrane</location>
        <topology evidence="1 10">Multi-pass membrane protein</topology>
    </subcellularLocation>
</comment>
<dbReference type="AlphaFoldDB" id="A0A1M4UDY0"/>
<dbReference type="Proteomes" id="UP000184048">
    <property type="component" value="Unassembled WGS sequence"/>
</dbReference>
<reference evidence="15 16" key="1">
    <citation type="submission" date="2016-11" db="EMBL/GenBank/DDBJ databases">
        <authorList>
            <person name="Jaros S."/>
            <person name="Januszkiewicz K."/>
            <person name="Wedrychowicz H."/>
        </authorList>
    </citation>
    <scope>NUCLEOTIDE SEQUENCE [LARGE SCALE GENOMIC DNA]</scope>
    <source>
        <strain evidence="15 16">DSM 18119</strain>
    </source>
</reference>
<name>A0A1M4UDY0_9BACT</name>
<dbReference type="PROSITE" id="PS52016">
    <property type="entry name" value="TONB_DEPENDENT_REC_3"/>
    <property type="match status" value="1"/>
</dbReference>
<evidence type="ECO:0000256" key="2">
    <source>
        <dbReference type="ARBA" id="ARBA00022448"/>
    </source>
</evidence>
<dbReference type="NCBIfam" id="TIGR04057">
    <property type="entry name" value="SusC_RagA_signa"/>
    <property type="match status" value="1"/>
</dbReference>
<keyword evidence="7 11" id="KW-0798">TonB box</keyword>
<keyword evidence="9 10" id="KW-0998">Cell outer membrane</keyword>
<dbReference type="Pfam" id="PF13715">
    <property type="entry name" value="CarbopepD_reg_2"/>
    <property type="match status" value="1"/>
</dbReference>
<dbReference type="InterPro" id="IPR008969">
    <property type="entry name" value="CarboxyPept-like_regulatory"/>
</dbReference>
<protein>
    <submittedName>
        <fullName evidence="15">TonB-linked outer membrane protein, SusC/RagA family</fullName>
    </submittedName>
</protein>
<comment type="similarity">
    <text evidence="10 11">Belongs to the TonB-dependent receptor family.</text>
</comment>
<feature type="domain" description="TonB-dependent receptor-like beta-barrel" evidence="12">
    <location>
        <begin position="508"/>
        <end position="1094"/>
    </location>
</feature>
<evidence type="ECO:0000256" key="8">
    <source>
        <dbReference type="ARBA" id="ARBA00023136"/>
    </source>
</evidence>
<keyword evidence="4" id="KW-0410">Iron transport</keyword>
<dbReference type="InterPro" id="IPR012910">
    <property type="entry name" value="Plug_dom"/>
</dbReference>
<keyword evidence="4" id="KW-0406">Ion transport</keyword>
<dbReference type="Gene3D" id="3.55.50.30">
    <property type="match status" value="1"/>
</dbReference>